<dbReference type="InterPro" id="IPR017937">
    <property type="entry name" value="Thioredoxin_CS"/>
</dbReference>
<evidence type="ECO:0000256" key="1">
    <source>
        <dbReference type="ARBA" id="ARBA00023284"/>
    </source>
</evidence>
<dbReference type="Gene3D" id="3.40.30.10">
    <property type="entry name" value="Glutaredoxin"/>
    <property type="match status" value="1"/>
</dbReference>
<keyword evidence="1" id="KW-0676">Redox-active center</keyword>
<reference evidence="3 4" key="1">
    <citation type="submission" date="2018-07" db="EMBL/GenBank/DDBJ databases">
        <title>Leeuwenhoekiella genomics.</title>
        <authorList>
            <person name="Tahon G."/>
            <person name="Willems A."/>
        </authorList>
    </citation>
    <scope>NUCLEOTIDE SEQUENCE [LARGE SCALE GENOMIC DNA]</scope>
    <source>
        <strain evidence="3 4">LMG 22550</strain>
    </source>
</reference>
<dbReference type="InterPro" id="IPR012336">
    <property type="entry name" value="Thioredoxin-like_fold"/>
</dbReference>
<evidence type="ECO:0000313" key="4">
    <source>
        <dbReference type="Proteomes" id="UP000289238"/>
    </source>
</evidence>
<dbReference type="InterPro" id="IPR036249">
    <property type="entry name" value="Thioredoxin-like_sf"/>
</dbReference>
<dbReference type="EMBL" id="QOVM01000003">
    <property type="protein sequence ID" value="RXG22844.1"/>
    <property type="molecule type" value="Genomic_DNA"/>
</dbReference>
<dbReference type="SUPFAM" id="SSF52833">
    <property type="entry name" value="Thioredoxin-like"/>
    <property type="match status" value="1"/>
</dbReference>
<sequence length="182" mass="21207">MQKLLLVLFLFFLGSTTLLSQETIKWMSFNEALKAQKKEPRKIFMDVYTDWCGPCKLLDKNTFQNKDVAAYVNANYYAVKFNAEGTESIKYKDFTYTNPDFDPKREGRNSQHLFAHALKINAYPSVVFFDEKGNLIQPLPGYKTPQQLEIFLKMIKTDAYKNITTAEAWQKYQSEFKSTFKG</sequence>
<evidence type="ECO:0000313" key="3">
    <source>
        <dbReference type="EMBL" id="RXG22844.1"/>
    </source>
</evidence>
<organism evidence="3 4">
    <name type="scientific">Leeuwenhoekiella aequorea</name>
    <dbReference type="NCBI Taxonomy" id="283736"/>
    <lineage>
        <taxon>Bacteria</taxon>
        <taxon>Pseudomonadati</taxon>
        <taxon>Bacteroidota</taxon>
        <taxon>Flavobacteriia</taxon>
        <taxon>Flavobacteriales</taxon>
        <taxon>Flavobacteriaceae</taxon>
        <taxon>Leeuwenhoekiella</taxon>
    </lineage>
</organism>
<dbReference type="PROSITE" id="PS00194">
    <property type="entry name" value="THIOREDOXIN_1"/>
    <property type="match status" value="1"/>
</dbReference>
<dbReference type="OrthoDB" id="9811036at2"/>
<evidence type="ECO:0000259" key="2">
    <source>
        <dbReference type="Pfam" id="PF13098"/>
    </source>
</evidence>
<dbReference type="Proteomes" id="UP000289238">
    <property type="component" value="Unassembled WGS sequence"/>
</dbReference>
<keyword evidence="4" id="KW-1185">Reference proteome</keyword>
<accession>A0A4Q0P7Z6</accession>
<feature type="domain" description="Thioredoxin-like fold" evidence="2">
    <location>
        <begin position="37"/>
        <end position="151"/>
    </location>
</feature>
<name>A0A4Q0P7Z6_9FLAO</name>
<protein>
    <submittedName>
        <fullName evidence="3">Thioredoxin-related protein</fullName>
    </submittedName>
</protein>
<gene>
    <name evidence="3" type="ORF">DSM00_1948</name>
</gene>
<proteinExistence type="predicted"/>
<dbReference type="Pfam" id="PF13098">
    <property type="entry name" value="Thioredoxin_2"/>
    <property type="match status" value="1"/>
</dbReference>
<dbReference type="AlphaFoldDB" id="A0A4Q0P7Z6"/>
<dbReference type="RefSeq" id="WP_128757791.1">
    <property type="nucleotide sequence ID" value="NZ_QOVM01000003.1"/>
</dbReference>
<comment type="caution">
    <text evidence="3">The sequence shown here is derived from an EMBL/GenBank/DDBJ whole genome shotgun (WGS) entry which is preliminary data.</text>
</comment>